<dbReference type="PANTHER" id="PTHR36968">
    <property type="entry name" value="HOMEOBOX-DDT DOMAIN PROTEIN RLT2"/>
    <property type="match status" value="1"/>
</dbReference>
<feature type="domain" description="DDT" evidence="9">
    <location>
        <begin position="513"/>
        <end position="572"/>
    </location>
</feature>
<dbReference type="GO" id="GO:0006357">
    <property type="term" value="P:regulation of transcription by RNA polymerase II"/>
    <property type="evidence" value="ECO:0007669"/>
    <property type="project" value="InterPro"/>
</dbReference>
<comment type="subcellular location">
    <subcellularLocation>
        <location evidence="1 4 5">Nucleus</location>
    </subcellularLocation>
</comment>
<dbReference type="SMART" id="SM00389">
    <property type="entry name" value="HOX"/>
    <property type="match status" value="1"/>
</dbReference>
<protein>
    <recommendedName>
        <fullName evidence="12">Homeobox-DDT domain protein RLT1</fullName>
    </recommendedName>
</protein>
<dbReference type="PROSITE" id="PS50071">
    <property type="entry name" value="HOMEOBOX_2"/>
    <property type="match status" value="1"/>
</dbReference>
<feature type="domain" description="Homeobox" evidence="8">
    <location>
        <begin position="20"/>
        <end position="80"/>
    </location>
</feature>
<dbReference type="InterPro" id="IPR007759">
    <property type="entry name" value="Asxl_HARE-HTH"/>
</dbReference>
<dbReference type="Pfam" id="PF02791">
    <property type="entry name" value="DDT"/>
    <property type="match status" value="1"/>
</dbReference>
<dbReference type="Gene3D" id="1.10.10.60">
    <property type="entry name" value="Homeodomain-like"/>
    <property type="match status" value="1"/>
</dbReference>
<feature type="compositionally biased region" description="Polar residues" evidence="7">
    <location>
        <begin position="822"/>
        <end position="837"/>
    </location>
</feature>
<feature type="region of interest" description="Disordered" evidence="7">
    <location>
        <begin position="860"/>
        <end position="884"/>
    </location>
</feature>
<feature type="region of interest" description="Disordered" evidence="7">
    <location>
        <begin position="1"/>
        <end position="34"/>
    </location>
</feature>
<evidence type="ECO:0000256" key="1">
    <source>
        <dbReference type="ARBA" id="ARBA00004123"/>
    </source>
</evidence>
<dbReference type="InterPro" id="IPR009057">
    <property type="entry name" value="Homeodomain-like_sf"/>
</dbReference>
<evidence type="ECO:0000256" key="2">
    <source>
        <dbReference type="ARBA" id="ARBA00023163"/>
    </source>
</evidence>
<dbReference type="InterPro" id="IPR001356">
    <property type="entry name" value="HD"/>
</dbReference>
<evidence type="ECO:0000256" key="5">
    <source>
        <dbReference type="RuleBase" id="RU000682"/>
    </source>
</evidence>
<dbReference type="CDD" id="cd00086">
    <property type="entry name" value="homeodomain"/>
    <property type="match status" value="1"/>
</dbReference>
<evidence type="ECO:0000259" key="10">
    <source>
        <dbReference type="PROSITE" id="PS51913"/>
    </source>
</evidence>
<dbReference type="InterPro" id="IPR044977">
    <property type="entry name" value="RLT1-3"/>
</dbReference>
<dbReference type="Pfam" id="PF15612">
    <property type="entry name" value="WHIM1"/>
    <property type="match status" value="1"/>
</dbReference>
<evidence type="ECO:0000256" key="4">
    <source>
        <dbReference type="PROSITE-ProRule" id="PRU00108"/>
    </source>
</evidence>
<evidence type="ECO:0000256" key="7">
    <source>
        <dbReference type="SAM" id="MobiDB-lite"/>
    </source>
</evidence>
<sequence length="1683" mass="188564">MEAGSEGENTKTNNSSPSEGPKKPKRQMKTPYQLETLEKTYALETYPSESTRAELSEKLGLSDRQLQMWFCHRRLKNKKDAAVKKLRATGAVATTGLLDSPRDELMVTEPDSDHGSGSGSGSGSSHFDYGDDVPMVQRYYDSSQSVMVLRVIACVESQLGEPLSEDGPILGMEFDELPPGAFGAPIAMAEQRDVSGHSYEGKLFDRSDAKPIKAAKRGRHECQFLPDEPSIRSDAGRLVPSHFYDLPVDGPSGKTSSLVRGNRQLCRGYFSSPPGDNNSIPHRDSLINIQMDAPVSAHPVLGPENSNASSDKRISNNEDVLQMGRKRKNVEVRIEREVEVYERKIKKELEKQDILRRKREEQMRKEMEKQDRERRKEEERLIREKQRNEERSLREERREMERREKFLQKESLRAERRRQKEELRREKEAARLKAAVERSTARKIARESMELIEDERLELMELAASSKGLPSMISLDHDTLQNLESFKDFLCAFPPKSVQLKKPFAIQPWIDSKENIGNLLMVWRFCITFADVLELWPFTLDEFVQAFHDYESRLLGEIHISLLKLIIKDIEDVARTPSIGLGTNQYSAANAEGGHPQIVEGAYLWGFDIRSWCNHLNPLTWPEIFRQLALSAGFGPQLKKKTIEQAYLRDNDEGKGCQDIVSTLRNGSAAEHAVAIMQEKGLPLQRRSKHRLTPGTVKFAAYHVLSLEGSKGSMVLELADKIQKSGLRDLTTSKTPEASISVALSRDAILFERTAPSTYRVRSAFRKDPADAETILLAAREKIQRYKNGFLAGENADDVERDEDSECDVAEGPEIDDLGTPSDANKNNSHNNEVSTCSGNGKENICNDAALDLQNELESAGIGTSNPDQGDTEIDESKSGEPWVQGLTEGEYSDLCVEERLNSLVTLICIANDGNSIRSVLEDRLDAANALKKQMWAEAQLDKRRMKEESLTKFHCSFMGSAAEGSQSPLTVVGNKNDEASLSSTVKEEPFIGADNVQNHLNSLPAERSLVLHDASIGQITYPVQQNGYAAERSRSQLKSYIGHRAEEMYVYRSLPLGQDRRHNRYWQFVASASRNDPGSGRIFVESPDGYWSLVDSEEAFDALLMSLDTRGVRESHLHIMLQIIEMSFKENVRRNLLGANIVDRNGNTVGNEAAEMGYSPACAASADSPRSTVCGSNPDTMEPSTSFRIDIGRNEMEKKSALKRYQDFQMWMWKECFNSSTLRALTYGKKRCTPLLGICDFCLDSYVFNDDHCPSCRGASSTYDNKLRVLEDVIPCKEKWKVDPKGSNISDSSHPSRIRLLKALLTFMEVTVPSEALQFSWTENHRKTWGIKLHTSSSTKDLLQILTQFEGFIRRDCLLSNFETTEELLGCCPLSGRDVCDSANPGSVPQLPWIPHTTAAVALRLLELDGSISYLPHQKIEPHNDKEAEDFIKLPSRYTLMKNIQEAKPTELFRDEQVIEENWADLGGVCGSSGSKRVVRGRGGGRSRGSWQRKVAGSILESGRKNFRDDGTLNQVLRQQGQVHGQRSGWGRRNVRGRRTEKRAVEQTPPLGSPNSASTGESPGNPGMEEWVGEEVGKMQIEDANNNSNSMEEIESDDDARAIGYKYGKWEPSFNVASNRRAGDLMGISDEDGTEDDDDSEEDEDENLEGDVDMNECSDENGDGDEDEDEGTSSAVSEDYSD</sequence>
<feature type="region of interest" description="Disordered" evidence="7">
    <location>
        <begin position="794"/>
        <end position="837"/>
    </location>
</feature>
<feature type="compositionally biased region" description="Acidic residues" evidence="7">
    <location>
        <begin position="1630"/>
        <end position="1672"/>
    </location>
</feature>
<gene>
    <name evidence="11" type="ORF">Din_021299</name>
</gene>
<feature type="compositionally biased region" description="Polar residues" evidence="7">
    <location>
        <begin position="1554"/>
        <end position="1563"/>
    </location>
</feature>
<reference evidence="11" key="1">
    <citation type="submission" date="2019-08" db="EMBL/GenBank/DDBJ databases">
        <title>Reference gene set and small RNA set construction with multiple tissues from Davidia involucrata Baill.</title>
        <authorList>
            <person name="Yang H."/>
            <person name="Zhou C."/>
            <person name="Li G."/>
            <person name="Wang J."/>
            <person name="Gao P."/>
            <person name="Wang M."/>
            <person name="Wang R."/>
            <person name="Zhao Y."/>
        </authorList>
    </citation>
    <scope>NUCLEOTIDE SEQUENCE</scope>
    <source>
        <tissue evidence="11">Mixed with DoveR01_LX</tissue>
    </source>
</reference>
<proteinExistence type="predicted"/>
<evidence type="ECO:0000313" key="11">
    <source>
        <dbReference type="EMBL" id="MPA51858.1"/>
    </source>
</evidence>
<keyword evidence="6" id="KW-0175">Coiled coil</keyword>
<dbReference type="Pfam" id="PF05066">
    <property type="entry name" value="HARE-HTH"/>
    <property type="match status" value="1"/>
</dbReference>
<dbReference type="InterPro" id="IPR028942">
    <property type="entry name" value="WHIM1_dom"/>
</dbReference>
<dbReference type="PROSITE" id="PS51913">
    <property type="entry name" value="HTH_HARE"/>
    <property type="match status" value="1"/>
</dbReference>
<evidence type="ECO:0000256" key="3">
    <source>
        <dbReference type="ARBA" id="ARBA00023242"/>
    </source>
</evidence>
<dbReference type="SMART" id="SM00571">
    <property type="entry name" value="DDT"/>
    <property type="match status" value="1"/>
</dbReference>
<dbReference type="Pfam" id="PF15613">
    <property type="entry name" value="WSD"/>
    <property type="match status" value="1"/>
</dbReference>
<name>A0A5B7A7I4_DAVIN</name>
<keyword evidence="3 4" id="KW-0539">Nucleus</keyword>
<organism evidence="11">
    <name type="scientific">Davidia involucrata</name>
    <name type="common">Dove tree</name>
    <dbReference type="NCBI Taxonomy" id="16924"/>
    <lineage>
        <taxon>Eukaryota</taxon>
        <taxon>Viridiplantae</taxon>
        <taxon>Streptophyta</taxon>
        <taxon>Embryophyta</taxon>
        <taxon>Tracheophyta</taxon>
        <taxon>Spermatophyta</taxon>
        <taxon>Magnoliopsida</taxon>
        <taxon>eudicotyledons</taxon>
        <taxon>Gunneridae</taxon>
        <taxon>Pentapetalae</taxon>
        <taxon>asterids</taxon>
        <taxon>Cornales</taxon>
        <taxon>Nyssaceae</taxon>
        <taxon>Davidia</taxon>
    </lineage>
</organism>
<evidence type="ECO:0000256" key="6">
    <source>
        <dbReference type="SAM" id="Coils"/>
    </source>
</evidence>
<dbReference type="InterPro" id="IPR018501">
    <property type="entry name" value="DDT_dom"/>
</dbReference>
<feature type="domain" description="HTH HARE-type" evidence="10">
    <location>
        <begin position="695"/>
        <end position="764"/>
    </location>
</feature>
<keyword evidence="4 5" id="KW-0238">DNA-binding</keyword>
<evidence type="ECO:0000259" key="9">
    <source>
        <dbReference type="PROSITE" id="PS50827"/>
    </source>
</evidence>
<feature type="region of interest" description="Disordered" evidence="7">
    <location>
        <begin position="1520"/>
        <end position="1571"/>
    </location>
</feature>
<feature type="compositionally biased region" description="Acidic residues" evidence="7">
    <location>
        <begin position="795"/>
        <end position="817"/>
    </location>
</feature>
<keyword evidence="2" id="KW-0804">Transcription</keyword>
<evidence type="ECO:0008006" key="12">
    <source>
        <dbReference type="Google" id="ProtNLM"/>
    </source>
</evidence>
<accession>A0A5B7A7I4</accession>
<feature type="region of interest" description="Disordered" evidence="7">
    <location>
        <begin position="1608"/>
        <end position="1683"/>
    </location>
</feature>
<dbReference type="Pfam" id="PF00046">
    <property type="entry name" value="Homeodomain"/>
    <property type="match status" value="1"/>
</dbReference>
<evidence type="ECO:0000259" key="8">
    <source>
        <dbReference type="PROSITE" id="PS50071"/>
    </source>
</evidence>
<dbReference type="EMBL" id="GHES01021299">
    <property type="protein sequence ID" value="MPA51858.1"/>
    <property type="molecule type" value="Transcribed_RNA"/>
</dbReference>
<dbReference type="PANTHER" id="PTHR36968:SF13">
    <property type="entry name" value="HOMEOBOX-DDT DOMAIN PROTEIN RLT1"/>
    <property type="match status" value="1"/>
</dbReference>
<dbReference type="GO" id="GO:0003677">
    <property type="term" value="F:DNA binding"/>
    <property type="evidence" value="ECO:0007669"/>
    <property type="project" value="UniProtKB-UniRule"/>
</dbReference>
<dbReference type="SUPFAM" id="SSF46689">
    <property type="entry name" value="Homeodomain-like"/>
    <property type="match status" value="1"/>
</dbReference>
<feature type="region of interest" description="Disordered" evidence="7">
    <location>
        <begin position="104"/>
        <end position="127"/>
    </location>
</feature>
<feature type="coiled-coil region" evidence="6">
    <location>
        <begin position="331"/>
        <end position="440"/>
    </location>
</feature>
<dbReference type="InterPro" id="IPR028941">
    <property type="entry name" value="WHIM2_dom"/>
</dbReference>
<feature type="DNA-binding region" description="Homeobox" evidence="4">
    <location>
        <begin position="22"/>
        <end position="81"/>
    </location>
</feature>
<keyword evidence="4 5" id="KW-0371">Homeobox</keyword>
<dbReference type="PROSITE" id="PS50827">
    <property type="entry name" value="DDT"/>
    <property type="match status" value="1"/>
</dbReference>
<dbReference type="GO" id="GO:0005634">
    <property type="term" value="C:nucleus"/>
    <property type="evidence" value="ECO:0007669"/>
    <property type="project" value="UniProtKB-SubCell"/>
</dbReference>